<dbReference type="EMBL" id="LITT01000019">
    <property type="protein sequence ID" value="OAA87808.1"/>
    <property type="molecule type" value="Genomic_DNA"/>
</dbReference>
<name>A0A168PJ25_9CLOT</name>
<organism evidence="1 2">
    <name type="scientific">Clostridium ljungdahlii</name>
    <dbReference type="NCBI Taxonomy" id="1538"/>
    <lineage>
        <taxon>Bacteria</taxon>
        <taxon>Bacillati</taxon>
        <taxon>Bacillota</taxon>
        <taxon>Clostridia</taxon>
        <taxon>Eubacteriales</taxon>
        <taxon>Clostridiaceae</taxon>
        <taxon>Clostridium</taxon>
    </lineage>
</organism>
<gene>
    <name evidence="1" type="ORF">WY13_01923</name>
</gene>
<evidence type="ECO:0000313" key="1">
    <source>
        <dbReference type="EMBL" id="OAA87808.1"/>
    </source>
</evidence>
<proteinExistence type="predicted"/>
<dbReference type="RefSeq" id="WP_063555409.1">
    <property type="nucleotide sequence ID" value="NZ_LITT01000019.1"/>
</dbReference>
<dbReference type="AlphaFoldDB" id="A0A168PJ25"/>
<sequence length="83" mass="9642">MNAWEIKNFIIQEVECNKFDINNKNIFDSKEKALKSAIAKVNQRIANNLSCLGNLNKEVLDQKSIVEYYLLKKNKLIEEAQIL</sequence>
<protein>
    <submittedName>
        <fullName evidence="1">Uncharacterized protein</fullName>
    </submittedName>
</protein>
<reference evidence="1 2" key="1">
    <citation type="journal article" date="2015" name="Biotechnol. Bioeng.">
        <title>Genome sequence and phenotypic characterization of Caulobacter segnis.</title>
        <authorList>
            <person name="Patel S."/>
            <person name="Fletcher B."/>
            <person name="Scott D.C."/>
            <person name="Ely B."/>
        </authorList>
    </citation>
    <scope>NUCLEOTIDE SEQUENCE [LARGE SCALE GENOMIC DNA]</scope>
    <source>
        <strain evidence="1 2">ERI-2</strain>
    </source>
</reference>
<dbReference type="Proteomes" id="UP000077407">
    <property type="component" value="Unassembled WGS sequence"/>
</dbReference>
<dbReference type="PATRIC" id="fig|1538.10.peg.2368"/>
<evidence type="ECO:0000313" key="2">
    <source>
        <dbReference type="Proteomes" id="UP000077407"/>
    </source>
</evidence>
<accession>A0A168PJ25</accession>
<comment type="caution">
    <text evidence="1">The sequence shown here is derived from an EMBL/GenBank/DDBJ whole genome shotgun (WGS) entry which is preliminary data.</text>
</comment>